<evidence type="ECO:0000313" key="3">
    <source>
        <dbReference type="Proteomes" id="UP000661507"/>
    </source>
</evidence>
<gene>
    <name evidence="2" type="ORF">GCM10011320_05870</name>
</gene>
<dbReference type="EMBL" id="BMKW01000001">
    <property type="protein sequence ID" value="GGJ01854.1"/>
    <property type="molecule type" value="Genomic_DNA"/>
</dbReference>
<dbReference type="InterPro" id="IPR032710">
    <property type="entry name" value="NTF2-like_dom_sf"/>
</dbReference>
<dbReference type="Gene3D" id="3.10.450.50">
    <property type="match status" value="1"/>
</dbReference>
<proteinExistence type="predicted"/>
<dbReference type="InterPro" id="IPR037401">
    <property type="entry name" value="SnoaL-like"/>
</dbReference>
<evidence type="ECO:0000259" key="1">
    <source>
        <dbReference type="Pfam" id="PF12680"/>
    </source>
</evidence>
<protein>
    <recommendedName>
        <fullName evidence="1">SnoaL-like domain-containing protein</fullName>
    </recommendedName>
</protein>
<dbReference type="AlphaFoldDB" id="A0A917NHN1"/>
<evidence type="ECO:0000313" key="2">
    <source>
        <dbReference type="EMBL" id="GGJ01854.1"/>
    </source>
</evidence>
<sequence>MSTAQRATAAFDLAALTHALETSDAASIVSFYDEDAEMEIIDRNRPPSAPMRLVGRPAIEAFWRDVCAREMTHAVGEAISDARRAAFVERCAYPDGCHVVSAMTLELHDGRIHRHLTVQAWDETSCG</sequence>
<dbReference type="RefSeq" id="WP_188965393.1">
    <property type="nucleotide sequence ID" value="NZ_BMKW01000001.1"/>
</dbReference>
<reference evidence="2" key="1">
    <citation type="journal article" date="2014" name="Int. J. Syst. Evol. Microbiol.">
        <title>Complete genome sequence of Corynebacterium casei LMG S-19264T (=DSM 44701T), isolated from a smear-ripened cheese.</title>
        <authorList>
            <consortium name="US DOE Joint Genome Institute (JGI-PGF)"/>
            <person name="Walter F."/>
            <person name="Albersmeier A."/>
            <person name="Kalinowski J."/>
            <person name="Ruckert C."/>
        </authorList>
    </citation>
    <scope>NUCLEOTIDE SEQUENCE</scope>
    <source>
        <strain evidence="2">CGMCC 1.3617</strain>
    </source>
</reference>
<feature type="domain" description="SnoaL-like" evidence="1">
    <location>
        <begin position="15"/>
        <end position="115"/>
    </location>
</feature>
<name>A0A917NHN1_9PROT</name>
<keyword evidence="3" id="KW-1185">Reference proteome</keyword>
<organism evidence="2 3">
    <name type="scientific">Neoroseomonas lacus</name>
    <dbReference type="NCBI Taxonomy" id="287609"/>
    <lineage>
        <taxon>Bacteria</taxon>
        <taxon>Pseudomonadati</taxon>
        <taxon>Pseudomonadota</taxon>
        <taxon>Alphaproteobacteria</taxon>
        <taxon>Acetobacterales</taxon>
        <taxon>Acetobacteraceae</taxon>
        <taxon>Neoroseomonas</taxon>
    </lineage>
</organism>
<comment type="caution">
    <text evidence="2">The sequence shown here is derived from an EMBL/GenBank/DDBJ whole genome shotgun (WGS) entry which is preliminary data.</text>
</comment>
<reference evidence="2" key="2">
    <citation type="submission" date="2020-09" db="EMBL/GenBank/DDBJ databases">
        <authorList>
            <person name="Sun Q."/>
            <person name="Zhou Y."/>
        </authorList>
    </citation>
    <scope>NUCLEOTIDE SEQUENCE</scope>
    <source>
        <strain evidence="2">CGMCC 1.3617</strain>
    </source>
</reference>
<accession>A0A917NHN1</accession>
<dbReference type="Pfam" id="PF12680">
    <property type="entry name" value="SnoaL_2"/>
    <property type="match status" value="1"/>
</dbReference>
<dbReference type="SUPFAM" id="SSF54427">
    <property type="entry name" value="NTF2-like"/>
    <property type="match status" value="1"/>
</dbReference>
<dbReference type="Proteomes" id="UP000661507">
    <property type="component" value="Unassembled WGS sequence"/>
</dbReference>